<keyword evidence="6 9" id="KW-0443">Lipid metabolism</keyword>
<evidence type="ECO:0000256" key="1">
    <source>
        <dbReference type="ARBA" id="ARBA00008780"/>
    </source>
</evidence>
<keyword evidence="7" id="KW-0325">Glycoprotein</keyword>
<dbReference type="PROSITE" id="PS51210">
    <property type="entry name" value="PLA2C"/>
    <property type="match status" value="1"/>
</dbReference>
<dbReference type="FunCoup" id="A0A423X4L2">
    <property type="interactions" value="72"/>
</dbReference>
<evidence type="ECO:0000313" key="13">
    <source>
        <dbReference type="Proteomes" id="UP000285146"/>
    </source>
</evidence>
<dbReference type="InterPro" id="IPR002642">
    <property type="entry name" value="LysoPLipase_cat_dom"/>
</dbReference>
<comment type="similarity">
    <text evidence="1 10">Belongs to the lysophospholipase family.</text>
</comment>
<dbReference type="InParanoid" id="A0A423X4L2"/>
<dbReference type="EC" id="3.1.1.5" evidence="2 10"/>
<dbReference type="PANTHER" id="PTHR10728">
    <property type="entry name" value="CYTOSOLIC PHOSPHOLIPASE A2"/>
    <property type="match status" value="1"/>
</dbReference>
<dbReference type="Pfam" id="PF01735">
    <property type="entry name" value="PLA2_B"/>
    <property type="match status" value="1"/>
</dbReference>
<evidence type="ECO:0000256" key="7">
    <source>
        <dbReference type="ARBA" id="ARBA00023180"/>
    </source>
</evidence>
<protein>
    <recommendedName>
        <fullName evidence="2 10">Lysophospholipase</fullName>
        <ecNumber evidence="2 10">3.1.1.5</ecNumber>
    </recommendedName>
</protein>
<evidence type="ECO:0000313" key="12">
    <source>
        <dbReference type="EMBL" id="ROW10804.1"/>
    </source>
</evidence>
<feature type="domain" description="PLA2c" evidence="11">
    <location>
        <begin position="61"/>
        <end position="618"/>
    </location>
</feature>
<dbReference type="GO" id="GO:0046475">
    <property type="term" value="P:glycerophospholipid catabolic process"/>
    <property type="evidence" value="ECO:0007669"/>
    <property type="project" value="TreeGrafter"/>
</dbReference>
<dbReference type="STRING" id="1230097.A0A423X4L2"/>
<keyword evidence="4 9" id="KW-0378">Hydrolase</keyword>
<dbReference type="Proteomes" id="UP000285146">
    <property type="component" value="Unassembled WGS sequence"/>
</dbReference>
<evidence type="ECO:0000256" key="9">
    <source>
        <dbReference type="PROSITE-ProRule" id="PRU00555"/>
    </source>
</evidence>
<keyword evidence="3 10" id="KW-0732">Signal</keyword>
<dbReference type="GO" id="GO:0004622">
    <property type="term" value="F:phosphatidylcholine lysophospholipase activity"/>
    <property type="evidence" value="ECO:0007669"/>
    <property type="project" value="UniProtKB-EC"/>
</dbReference>
<evidence type="ECO:0000256" key="2">
    <source>
        <dbReference type="ARBA" id="ARBA00013274"/>
    </source>
</evidence>
<dbReference type="EMBL" id="LKEB01000027">
    <property type="protein sequence ID" value="ROW10804.1"/>
    <property type="molecule type" value="Genomic_DNA"/>
</dbReference>
<evidence type="ECO:0000256" key="8">
    <source>
        <dbReference type="ARBA" id="ARBA00049531"/>
    </source>
</evidence>
<comment type="catalytic activity">
    <reaction evidence="8 10">
        <text>a 1-acyl-sn-glycero-3-phosphocholine + H2O = sn-glycerol 3-phosphocholine + a fatty acid + H(+)</text>
        <dbReference type="Rhea" id="RHEA:15177"/>
        <dbReference type="ChEBI" id="CHEBI:15377"/>
        <dbReference type="ChEBI" id="CHEBI:15378"/>
        <dbReference type="ChEBI" id="CHEBI:16870"/>
        <dbReference type="ChEBI" id="CHEBI:28868"/>
        <dbReference type="ChEBI" id="CHEBI:58168"/>
        <dbReference type="EC" id="3.1.1.5"/>
    </reaction>
</comment>
<reference evidence="12 13" key="1">
    <citation type="submission" date="2015-09" db="EMBL/GenBank/DDBJ databases">
        <title>Host preference determinants of Valsa canker pathogens revealed by comparative genomics.</title>
        <authorList>
            <person name="Yin Z."/>
            <person name="Huang L."/>
        </authorList>
    </citation>
    <scope>NUCLEOTIDE SEQUENCE [LARGE SCALE GENOMIC DNA]</scope>
    <source>
        <strain evidence="12 13">SXYLt</strain>
    </source>
</reference>
<evidence type="ECO:0000256" key="6">
    <source>
        <dbReference type="ARBA" id="ARBA00023098"/>
    </source>
</evidence>
<dbReference type="InterPro" id="IPR016035">
    <property type="entry name" value="Acyl_Trfase/lysoPLipase"/>
</dbReference>
<keyword evidence="5 9" id="KW-0442">Lipid degradation</keyword>
<evidence type="ECO:0000256" key="10">
    <source>
        <dbReference type="RuleBase" id="RU362103"/>
    </source>
</evidence>
<evidence type="ECO:0000259" key="11">
    <source>
        <dbReference type="PROSITE" id="PS51210"/>
    </source>
</evidence>
<sequence>MAPLTTCALQVVAWLLLSTTPNNILASASTIPPVAERAFVDVVARALPNSPSGGYAPALVECPANRPTIRVAGSLSQNETDWLAKRRAATVTPMADFISRANISGFDGASYINGLKDNTTALPNIGIAMSGGGYRALMNGAGFVAAADNRTPGSTDEGGIGGLLQATTYLAGLSGAGWLVGSIYSNNFSTVVTLRDGSEDSAVWKFDRSIFVGPEQSGLSILNTVEYWDDIKDTVETKGDAGFDISITDYWGRALSYQLINSTDGGPAYTFSSFALAESLINGDTPMPILVTDGRQPGTTIVSLNATNFEINPWEMGSFDPQVYGFAPTKYLASNFSGGVIPDDGNCTEGFDNVGYMVGTSSTLFNDFLTESITDYVDVPTIVADAIEALASDLGNRSSNDNDIAQWTPNPFLGWKNDTNTYAHDQELSLVDGGEDLQNIPLTPLIQPIRAVDVIFAVDSSADTTYYWPNATALRATYERSLETNIANGTLFPPVPDDNTFINLGLNNRPTFFGCDTSNFTLKAGQTVPPLIVYVPNAPYNTLSNVSTFTPSYTDAVRNAIIQNGLNVATQGNGTVDPEWPACVACAVLSRSLERTNTSVPDACASCFSRYCWNGTLDSAAPSGEYEPAFKLADANASAEDSAAARTSGLVGGPAGVGAFNVALAVALGCASYLLI</sequence>
<proteinExistence type="inferred from homology"/>
<evidence type="ECO:0000256" key="4">
    <source>
        <dbReference type="ARBA" id="ARBA00022801"/>
    </source>
</evidence>
<evidence type="ECO:0000256" key="3">
    <source>
        <dbReference type="ARBA" id="ARBA00022729"/>
    </source>
</evidence>
<dbReference type="SUPFAM" id="SSF52151">
    <property type="entry name" value="FabD/lysophospholipase-like"/>
    <property type="match status" value="1"/>
</dbReference>
<dbReference type="AlphaFoldDB" id="A0A423X4L2"/>
<comment type="caution">
    <text evidence="12">The sequence shown here is derived from an EMBL/GenBank/DDBJ whole genome shotgun (WGS) entry which is preliminary data.</text>
</comment>
<dbReference type="SMART" id="SM00022">
    <property type="entry name" value="PLAc"/>
    <property type="match status" value="1"/>
</dbReference>
<accession>A0A423X4L2</accession>
<feature type="signal peptide" evidence="10">
    <location>
        <begin position="1"/>
        <end position="26"/>
    </location>
</feature>
<dbReference type="GO" id="GO:0005829">
    <property type="term" value="C:cytosol"/>
    <property type="evidence" value="ECO:0007669"/>
    <property type="project" value="TreeGrafter"/>
</dbReference>
<dbReference type="PANTHER" id="PTHR10728:SF33">
    <property type="entry name" value="LYSOPHOSPHOLIPASE 1-RELATED"/>
    <property type="match status" value="1"/>
</dbReference>
<gene>
    <name evidence="12" type="ORF">VPNG_05403</name>
</gene>
<dbReference type="OrthoDB" id="4084751at2759"/>
<dbReference type="GO" id="GO:0004623">
    <property type="term" value="F:phospholipase A2 activity"/>
    <property type="evidence" value="ECO:0007669"/>
    <property type="project" value="TreeGrafter"/>
</dbReference>
<feature type="chain" id="PRO_5018817608" description="Lysophospholipase" evidence="10">
    <location>
        <begin position="27"/>
        <end position="676"/>
    </location>
</feature>
<name>A0A423X4L2_9PEZI</name>
<keyword evidence="13" id="KW-1185">Reference proteome</keyword>
<dbReference type="GO" id="GO:0005783">
    <property type="term" value="C:endoplasmic reticulum"/>
    <property type="evidence" value="ECO:0007669"/>
    <property type="project" value="TreeGrafter"/>
</dbReference>
<evidence type="ECO:0000256" key="5">
    <source>
        <dbReference type="ARBA" id="ARBA00022963"/>
    </source>
</evidence>
<dbReference type="Gene3D" id="3.40.1090.10">
    <property type="entry name" value="Cytosolic phospholipase A2 catalytic domain"/>
    <property type="match status" value="1"/>
</dbReference>
<dbReference type="FunFam" id="3.40.1090.10:FF:000010">
    <property type="entry name" value="Lysophospholipase"/>
    <property type="match status" value="1"/>
</dbReference>
<organism evidence="12 13">
    <name type="scientific">Cytospora leucostoma</name>
    <dbReference type="NCBI Taxonomy" id="1230097"/>
    <lineage>
        <taxon>Eukaryota</taxon>
        <taxon>Fungi</taxon>
        <taxon>Dikarya</taxon>
        <taxon>Ascomycota</taxon>
        <taxon>Pezizomycotina</taxon>
        <taxon>Sordariomycetes</taxon>
        <taxon>Sordariomycetidae</taxon>
        <taxon>Diaporthales</taxon>
        <taxon>Cytosporaceae</taxon>
        <taxon>Cytospora</taxon>
    </lineage>
</organism>